<name>A0A087T5D5_STEMI</name>
<dbReference type="Proteomes" id="UP000054359">
    <property type="component" value="Unassembled WGS sequence"/>
</dbReference>
<protein>
    <submittedName>
        <fullName evidence="1">Uncharacterized protein</fullName>
    </submittedName>
</protein>
<proteinExistence type="predicted"/>
<gene>
    <name evidence="1" type="ORF">X975_11679</name>
</gene>
<evidence type="ECO:0000313" key="1">
    <source>
        <dbReference type="EMBL" id="KFM60324.1"/>
    </source>
</evidence>
<evidence type="ECO:0000313" key="2">
    <source>
        <dbReference type="Proteomes" id="UP000054359"/>
    </source>
</evidence>
<dbReference type="EMBL" id="KK113498">
    <property type="protein sequence ID" value="KFM60324.1"/>
    <property type="molecule type" value="Genomic_DNA"/>
</dbReference>
<dbReference type="OrthoDB" id="6420277at2759"/>
<feature type="non-terminal residue" evidence="1">
    <location>
        <position position="1"/>
    </location>
</feature>
<feature type="non-terminal residue" evidence="1">
    <location>
        <position position="63"/>
    </location>
</feature>
<keyword evidence="2" id="KW-1185">Reference proteome</keyword>
<reference evidence="1 2" key="1">
    <citation type="submission" date="2013-11" db="EMBL/GenBank/DDBJ databases">
        <title>Genome sequencing of Stegodyphus mimosarum.</title>
        <authorList>
            <person name="Bechsgaard J."/>
        </authorList>
    </citation>
    <scope>NUCLEOTIDE SEQUENCE [LARGE SCALE GENOMIC DNA]</scope>
</reference>
<dbReference type="AlphaFoldDB" id="A0A087T5D5"/>
<organism evidence="1 2">
    <name type="scientific">Stegodyphus mimosarum</name>
    <name type="common">African social velvet spider</name>
    <dbReference type="NCBI Taxonomy" id="407821"/>
    <lineage>
        <taxon>Eukaryota</taxon>
        <taxon>Metazoa</taxon>
        <taxon>Ecdysozoa</taxon>
        <taxon>Arthropoda</taxon>
        <taxon>Chelicerata</taxon>
        <taxon>Arachnida</taxon>
        <taxon>Araneae</taxon>
        <taxon>Araneomorphae</taxon>
        <taxon>Entelegynae</taxon>
        <taxon>Eresoidea</taxon>
        <taxon>Eresidae</taxon>
        <taxon>Stegodyphus</taxon>
    </lineage>
</organism>
<sequence>CVTKSAEVAIQESTRRLFRSIPDLEFITCHLLNKNISAFYSWMSKSSRLKDAFQKMAKAIEEG</sequence>
<accession>A0A087T5D5</accession>